<accession>A0A6I1GND4</accession>
<protein>
    <recommendedName>
        <fullName evidence="3">CTP synthase</fullName>
    </recommendedName>
</protein>
<evidence type="ECO:0000313" key="1">
    <source>
        <dbReference type="EMBL" id="KAB7791056.1"/>
    </source>
</evidence>
<name>A0A6I1GND4_9BIFI</name>
<dbReference type="EMBL" id="WBVT01000004">
    <property type="protein sequence ID" value="KAB7791056.1"/>
    <property type="molecule type" value="Genomic_DNA"/>
</dbReference>
<evidence type="ECO:0000313" key="2">
    <source>
        <dbReference type="Proteomes" id="UP000441772"/>
    </source>
</evidence>
<organism evidence="1 2">
    <name type="scientific">Bifidobacterium leontopitheci</name>
    <dbReference type="NCBI Taxonomy" id="2650774"/>
    <lineage>
        <taxon>Bacteria</taxon>
        <taxon>Bacillati</taxon>
        <taxon>Actinomycetota</taxon>
        <taxon>Actinomycetes</taxon>
        <taxon>Bifidobacteriales</taxon>
        <taxon>Bifidobacteriaceae</taxon>
        <taxon>Bifidobacterium</taxon>
    </lineage>
</organism>
<reference evidence="1 2" key="1">
    <citation type="submission" date="2019-09" db="EMBL/GenBank/DDBJ databases">
        <title>Characterization of the phylogenetic diversity of two novel species belonging to the genus Bifidobacterium: Bifidobacterium cebidarum sp. nov. and Bifidobacterium leontopitheci sp. nov.</title>
        <authorList>
            <person name="Lugli G.A."/>
            <person name="Duranti S."/>
            <person name="Milani C."/>
            <person name="Turroni F."/>
            <person name="Ventura M."/>
        </authorList>
    </citation>
    <scope>NUCLEOTIDE SEQUENCE [LARGE SCALE GENOMIC DNA]</scope>
    <source>
        <strain evidence="1 2">LMG 31471</strain>
    </source>
</reference>
<keyword evidence="2" id="KW-1185">Reference proteome</keyword>
<evidence type="ECO:0008006" key="3">
    <source>
        <dbReference type="Google" id="ProtNLM"/>
    </source>
</evidence>
<gene>
    <name evidence="1" type="ORF">F7D09_0412</name>
</gene>
<dbReference type="AlphaFoldDB" id="A0A6I1GND4"/>
<proteinExistence type="predicted"/>
<comment type="caution">
    <text evidence="1">The sequence shown here is derived from an EMBL/GenBank/DDBJ whole genome shotgun (WGS) entry which is preliminary data.</text>
</comment>
<dbReference type="Proteomes" id="UP000441772">
    <property type="component" value="Unassembled WGS sequence"/>
</dbReference>
<sequence>MRAGTQSPYDSGMGRAKEYADIEPLAIQAERDGLLLRCANEPQRRLMDRHSMAGRLMQVAVGMYCQKEFWERLSYYERGLSMIRTVAAEHPDWVMGYVSAAWLWGLTESLYLHRAVHVVRADNSRTRNGWNVTFHHARDIDVRQRHGILVTDLVCTVFDCARSLSFGEGLAIADAAMRMYRLTREQLERYCESHARCKGIAAARKVIRFADPLSENGGESKVRALILDWGFRRPRLQVTMVDPVNGRKRRVDFFWETDDGRIIILELDGREKYENPTMTGGRDAISVILDEKDRETNLALSRKVTIVRTTIREIFERPWDLKKKLMLAGAPMGDK</sequence>